<evidence type="ECO:0000256" key="1">
    <source>
        <dbReference type="ARBA" id="ARBA00022676"/>
    </source>
</evidence>
<dbReference type="SUPFAM" id="SSF53756">
    <property type="entry name" value="UDP-Glycosyltransferase/glycogen phosphorylase"/>
    <property type="match status" value="1"/>
</dbReference>
<accession>A0A2K8T0I4</accession>
<dbReference type="EMBL" id="CP024785">
    <property type="protein sequence ID" value="AUB41207.1"/>
    <property type="molecule type" value="Genomic_DNA"/>
</dbReference>
<name>A0A2K8T0I4_9NOSO</name>
<dbReference type="Proteomes" id="UP000232003">
    <property type="component" value="Chromosome"/>
</dbReference>
<dbReference type="PANTHER" id="PTHR12526:SF510">
    <property type="entry name" value="D-INOSITOL 3-PHOSPHATE GLYCOSYLTRANSFERASE"/>
    <property type="match status" value="1"/>
</dbReference>
<dbReference type="RefSeq" id="WP_100901684.1">
    <property type="nucleotide sequence ID" value="NZ_CAWNNC010000001.1"/>
</dbReference>
<dbReference type="PANTHER" id="PTHR12526">
    <property type="entry name" value="GLYCOSYLTRANSFERASE"/>
    <property type="match status" value="1"/>
</dbReference>
<dbReference type="OrthoDB" id="9806653at2"/>
<protein>
    <submittedName>
        <fullName evidence="3">Glycosyltransferase involved in cell wall bisynthesis</fullName>
    </submittedName>
</protein>
<dbReference type="Gene3D" id="3.40.50.2000">
    <property type="entry name" value="Glycogen Phosphorylase B"/>
    <property type="match status" value="2"/>
</dbReference>
<organism evidence="3 4">
    <name type="scientific">Nostoc flagelliforme CCNUN1</name>
    <dbReference type="NCBI Taxonomy" id="2038116"/>
    <lineage>
        <taxon>Bacteria</taxon>
        <taxon>Bacillati</taxon>
        <taxon>Cyanobacteriota</taxon>
        <taxon>Cyanophyceae</taxon>
        <taxon>Nostocales</taxon>
        <taxon>Nostocaceae</taxon>
        <taxon>Nostoc</taxon>
    </lineage>
</organism>
<keyword evidence="4" id="KW-1185">Reference proteome</keyword>
<dbReference type="AlphaFoldDB" id="A0A2K8T0I4"/>
<sequence length="192" mass="21590">MYRYSPYTLLFFGRIWPYKGLKYLLEAMPLIAEHIPDVKLIIAGRGENPMQYFPNGYDNKRYEILNDFIPPEDVVGLFQRTTITVLPYIEASQSGVAALSYGMGTPIVASNVGGLKEIVRHQKDGLLVPPGDVRSLADAIICLLSDRDLQHQMQTASLARCQQDLNWSNIAAETVEVYREALEVTNKSLLKL</sequence>
<dbReference type="KEGG" id="nfl:COO91_07252"/>
<dbReference type="Pfam" id="PF13692">
    <property type="entry name" value="Glyco_trans_1_4"/>
    <property type="match status" value="1"/>
</dbReference>
<dbReference type="GO" id="GO:0016757">
    <property type="term" value="F:glycosyltransferase activity"/>
    <property type="evidence" value="ECO:0007669"/>
    <property type="project" value="UniProtKB-KW"/>
</dbReference>
<proteinExistence type="predicted"/>
<evidence type="ECO:0000256" key="2">
    <source>
        <dbReference type="ARBA" id="ARBA00022679"/>
    </source>
</evidence>
<keyword evidence="1" id="KW-0328">Glycosyltransferase</keyword>
<keyword evidence="2 3" id="KW-0808">Transferase</keyword>
<gene>
    <name evidence="3" type="ORF">COO91_07252</name>
</gene>
<reference evidence="3 4" key="1">
    <citation type="submission" date="2017-11" db="EMBL/GenBank/DDBJ databases">
        <title>Complete genome of a free-living desiccation-tolerant cyanobacterium and its photosynthetic adaptation to extreme terrestrial habitat.</title>
        <authorList>
            <person name="Shang J."/>
        </authorList>
    </citation>
    <scope>NUCLEOTIDE SEQUENCE [LARGE SCALE GENOMIC DNA]</scope>
    <source>
        <strain evidence="3 4">CCNUN1</strain>
    </source>
</reference>
<evidence type="ECO:0000313" key="3">
    <source>
        <dbReference type="EMBL" id="AUB41207.1"/>
    </source>
</evidence>
<evidence type="ECO:0000313" key="4">
    <source>
        <dbReference type="Proteomes" id="UP000232003"/>
    </source>
</evidence>
<dbReference type="CDD" id="cd03801">
    <property type="entry name" value="GT4_PimA-like"/>
    <property type="match status" value="1"/>
</dbReference>